<comment type="caution">
    <text evidence="1">The sequence shown here is derived from an EMBL/GenBank/DDBJ whole genome shotgun (WGS) entry which is preliminary data.</text>
</comment>
<dbReference type="GO" id="GO:0016747">
    <property type="term" value="F:acyltransferase activity, transferring groups other than amino-acyl groups"/>
    <property type="evidence" value="ECO:0007669"/>
    <property type="project" value="TreeGrafter"/>
</dbReference>
<evidence type="ECO:0000313" key="2">
    <source>
        <dbReference type="Proteomes" id="UP000233786"/>
    </source>
</evidence>
<dbReference type="STRING" id="994479.GCA_000194155_07340"/>
<dbReference type="RefSeq" id="WP_010314981.1">
    <property type="nucleotide sequence ID" value="NZ_CP061007.1"/>
</dbReference>
<reference evidence="1" key="1">
    <citation type="submission" date="2017-12" db="EMBL/GenBank/DDBJ databases">
        <title>Sequencing the genomes of 1000 Actinobacteria strains.</title>
        <authorList>
            <person name="Klenk H.-P."/>
        </authorList>
    </citation>
    <scope>NUCLEOTIDE SEQUENCE [LARGE SCALE GENOMIC DNA]</scope>
    <source>
        <strain evidence="1">DSM 44228</strain>
    </source>
</reference>
<dbReference type="PANTHER" id="PTHR48098:SF1">
    <property type="entry name" value="DIACYLGLYCEROL ACYLTRANSFERASE_MYCOLYLTRANSFERASE AG85A"/>
    <property type="match status" value="1"/>
</dbReference>
<protein>
    <submittedName>
        <fullName evidence="1">S-formylglutathione hydrolase FrmB</fullName>
    </submittedName>
</protein>
<dbReference type="OrthoDB" id="4527292at2"/>
<dbReference type="Gene3D" id="3.40.50.1820">
    <property type="entry name" value="alpha/beta hydrolase"/>
    <property type="match status" value="1"/>
</dbReference>
<proteinExistence type="predicted"/>
<dbReference type="InterPro" id="IPR050583">
    <property type="entry name" value="Mycobacterial_A85_antigen"/>
</dbReference>
<organism evidence="1 2">
    <name type="scientific">Saccharopolyspora spinosa</name>
    <dbReference type="NCBI Taxonomy" id="60894"/>
    <lineage>
        <taxon>Bacteria</taxon>
        <taxon>Bacillati</taxon>
        <taxon>Actinomycetota</taxon>
        <taxon>Actinomycetes</taxon>
        <taxon>Pseudonocardiales</taxon>
        <taxon>Pseudonocardiaceae</taxon>
        <taxon>Saccharopolyspora</taxon>
    </lineage>
</organism>
<dbReference type="AlphaFoldDB" id="A0A2N3Y131"/>
<gene>
    <name evidence="1" type="ORF">A8926_4393</name>
</gene>
<dbReference type="GO" id="GO:0016787">
    <property type="term" value="F:hydrolase activity"/>
    <property type="evidence" value="ECO:0007669"/>
    <property type="project" value="UniProtKB-KW"/>
</dbReference>
<accession>A0A2N3Y131</accession>
<dbReference type="InterPro" id="IPR000801">
    <property type="entry name" value="Esterase-like"/>
</dbReference>
<dbReference type="InterPro" id="IPR029058">
    <property type="entry name" value="AB_hydrolase_fold"/>
</dbReference>
<dbReference type="SUPFAM" id="SSF53474">
    <property type="entry name" value="alpha/beta-Hydrolases"/>
    <property type="match status" value="1"/>
</dbReference>
<dbReference type="PANTHER" id="PTHR48098">
    <property type="entry name" value="ENTEROCHELIN ESTERASE-RELATED"/>
    <property type="match status" value="1"/>
</dbReference>
<dbReference type="EMBL" id="PJNB01000001">
    <property type="protein sequence ID" value="PKW16551.1"/>
    <property type="molecule type" value="Genomic_DNA"/>
</dbReference>
<sequence length="263" mass="29697">METRTETWHSAAIGRPKSVTIALPPGYSRTGRPFQVVYLLHSFGGNRHSWLSCPRVAEHAARHRLILVLPESGRAWFINDDRGRRYEDYLVGEVVLRVDARFNTVADRTGRAVAGFSMGGAAAVFQTLRHSDVFSVAGSNSGAFGAARRVGDPYHRHRGDRGLMMPTERDHERVWGPPGSRVRRRYDPRNLLVERDRTAPLAVYLDVGLGDFERMIAMNRAMREELLTHGVPHEYRERPGGHDWRFVDAGAEHLLGFVRAHLA</sequence>
<keyword evidence="2" id="KW-1185">Reference proteome</keyword>
<evidence type="ECO:0000313" key="1">
    <source>
        <dbReference type="EMBL" id="PKW16551.1"/>
    </source>
</evidence>
<keyword evidence="1" id="KW-0378">Hydrolase</keyword>
<dbReference type="Proteomes" id="UP000233786">
    <property type="component" value="Unassembled WGS sequence"/>
</dbReference>
<dbReference type="Pfam" id="PF00756">
    <property type="entry name" value="Esterase"/>
    <property type="match status" value="1"/>
</dbReference>
<name>A0A2N3Y131_SACSN</name>